<evidence type="ECO:0000256" key="1">
    <source>
        <dbReference type="SAM" id="MobiDB-lite"/>
    </source>
</evidence>
<keyword evidence="3" id="KW-1185">Reference proteome</keyword>
<name>K3XB30_GLOUD</name>
<dbReference type="InParanoid" id="K3XB30"/>
<dbReference type="EMBL" id="GL376589">
    <property type="status" value="NOT_ANNOTATED_CDS"/>
    <property type="molecule type" value="Genomic_DNA"/>
</dbReference>
<protein>
    <submittedName>
        <fullName evidence="2">Uncharacterized protein</fullName>
    </submittedName>
</protein>
<accession>K3XB30</accession>
<evidence type="ECO:0000313" key="3">
    <source>
        <dbReference type="Proteomes" id="UP000019132"/>
    </source>
</evidence>
<dbReference type="EnsemblProtists" id="PYU1_T014429">
    <property type="protein sequence ID" value="PYU1_T014429"/>
    <property type="gene ID" value="PYU1_G014398"/>
</dbReference>
<dbReference type="Proteomes" id="UP000019132">
    <property type="component" value="Unassembled WGS sequence"/>
</dbReference>
<feature type="region of interest" description="Disordered" evidence="1">
    <location>
        <begin position="1"/>
        <end position="30"/>
    </location>
</feature>
<proteinExistence type="predicted"/>
<dbReference type="eggNOG" id="ENOG502SHM9">
    <property type="taxonomic scope" value="Eukaryota"/>
</dbReference>
<reference evidence="3" key="2">
    <citation type="submission" date="2010-04" db="EMBL/GenBank/DDBJ databases">
        <authorList>
            <person name="Buell R."/>
            <person name="Hamilton J."/>
            <person name="Hostetler J."/>
        </authorList>
    </citation>
    <scope>NUCLEOTIDE SEQUENCE [LARGE SCALE GENOMIC DNA]</scope>
    <source>
        <strain evidence="3">DAOM:BR144</strain>
    </source>
</reference>
<evidence type="ECO:0000313" key="2">
    <source>
        <dbReference type="EnsemblProtists" id="PYU1_T014429"/>
    </source>
</evidence>
<dbReference type="OMA" id="FKMEPRA"/>
<reference evidence="3" key="1">
    <citation type="journal article" date="2010" name="Genome Biol.">
        <title>Genome sequence of the necrotrophic plant pathogen Pythium ultimum reveals original pathogenicity mechanisms and effector repertoire.</title>
        <authorList>
            <person name="Levesque C.A."/>
            <person name="Brouwer H."/>
            <person name="Cano L."/>
            <person name="Hamilton J.P."/>
            <person name="Holt C."/>
            <person name="Huitema E."/>
            <person name="Raffaele S."/>
            <person name="Robideau G.P."/>
            <person name="Thines M."/>
            <person name="Win J."/>
            <person name="Zerillo M.M."/>
            <person name="Beakes G.W."/>
            <person name="Boore J.L."/>
            <person name="Busam D."/>
            <person name="Dumas B."/>
            <person name="Ferriera S."/>
            <person name="Fuerstenberg S.I."/>
            <person name="Gachon C.M."/>
            <person name="Gaulin E."/>
            <person name="Govers F."/>
            <person name="Grenville-Briggs L."/>
            <person name="Horner N."/>
            <person name="Hostetler J."/>
            <person name="Jiang R.H."/>
            <person name="Johnson J."/>
            <person name="Krajaejun T."/>
            <person name="Lin H."/>
            <person name="Meijer H.J."/>
            <person name="Moore B."/>
            <person name="Morris P."/>
            <person name="Phuntmart V."/>
            <person name="Puiu D."/>
            <person name="Shetty J."/>
            <person name="Stajich J.E."/>
            <person name="Tripathy S."/>
            <person name="Wawra S."/>
            <person name="van West P."/>
            <person name="Whitty B.R."/>
            <person name="Coutinho P.M."/>
            <person name="Henrissat B."/>
            <person name="Martin F."/>
            <person name="Thomas P.D."/>
            <person name="Tyler B.M."/>
            <person name="De Vries R.P."/>
            <person name="Kamoun S."/>
            <person name="Yandell M."/>
            <person name="Tisserat N."/>
            <person name="Buell C.R."/>
        </authorList>
    </citation>
    <scope>NUCLEOTIDE SEQUENCE</scope>
    <source>
        <strain evidence="3">DAOM:BR144</strain>
    </source>
</reference>
<feature type="compositionally biased region" description="Low complexity" evidence="1">
    <location>
        <begin position="17"/>
        <end position="30"/>
    </location>
</feature>
<sequence length="343" mass="38746">MLSIPHLSRTTERRRGAASGVNAPAAASPSDQHPLLLAPLQVPVALALEPSSNQLAVLPVTSSSVAPLTRRLRKVRRKSKNCRNLSRYGHEYSGFRRTTTRETMIHADLEDVYHQIWELEQKRILMQSIQLVRHANAAGLVADKVRDYYSHFGRGYDPTKCTDGGQFLQSLLRSIMLDDVKSSAFDDLDTFLFQWENYSRYHAKVLLEVDSIQPLESEDPTEYIVKVEGLSTLTISRDTIKHFFKPMMEDEAMVQQLIGKEYIFPFVTMFYFNLDGRIFKMEPRADLAAGLFNLVSDPFSTVKLLGASKLTDDGCLHAYNDPETPEFEVISSSEKCATVSTTE</sequence>
<dbReference type="VEuPathDB" id="FungiDB:PYU1_G014398"/>
<dbReference type="AlphaFoldDB" id="K3XB30"/>
<dbReference type="HOGENOM" id="CLU_062141_0_0_1"/>
<organism evidence="2 3">
    <name type="scientific">Globisporangium ultimum (strain ATCC 200006 / CBS 805.95 / DAOM BR144)</name>
    <name type="common">Pythium ultimum</name>
    <dbReference type="NCBI Taxonomy" id="431595"/>
    <lineage>
        <taxon>Eukaryota</taxon>
        <taxon>Sar</taxon>
        <taxon>Stramenopiles</taxon>
        <taxon>Oomycota</taxon>
        <taxon>Peronosporomycetes</taxon>
        <taxon>Pythiales</taxon>
        <taxon>Pythiaceae</taxon>
        <taxon>Globisporangium</taxon>
    </lineage>
</organism>
<reference evidence="2" key="3">
    <citation type="submission" date="2015-02" db="UniProtKB">
        <authorList>
            <consortium name="EnsemblProtists"/>
        </authorList>
    </citation>
    <scope>IDENTIFICATION</scope>
    <source>
        <strain evidence="2">DAOM BR144</strain>
    </source>
</reference>